<name>A0A176Z6V7_9BRAD</name>
<dbReference type="GO" id="GO:0005524">
    <property type="term" value="F:ATP binding"/>
    <property type="evidence" value="ECO:0007669"/>
    <property type="project" value="UniProtKB-KW"/>
</dbReference>
<accession>A0A176Z6V7</accession>
<feature type="domain" description="ABC transporter" evidence="6">
    <location>
        <begin position="12"/>
        <end position="236"/>
    </location>
</feature>
<evidence type="ECO:0000313" key="8">
    <source>
        <dbReference type="Proteomes" id="UP000076959"/>
    </source>
</evidence>
<dbReference type="Gene3D" id="3.40.50.300">
    <property type="entry name" value="P-loop containing nucleotide triphosphate hydrolases"/>
    <property type="match status" value="1"/>
</dbReference>
<protein>
    <submittedName>
        <fullName evidence="7">ABC transporter ATP-binding protein</fullName>
    </submittedName>
</protein>
<sequence>MNMRAPVTDLPLVLDGVALQAGATILLNDISLTIAPGVPTLIVGPNGSGKTSLLRLCMGLSAPTGGRITWGGRTDPAPTRRAFVFQRPVMLRRAASANVTYALAQAGMPRSQRPSRAAALLQRVGLADLAHRPARLLSGGEQQRLALARALARDPEILLLDEPTANLDPAATRAVEEIVMSAAQSGIKIVMASHDLGQVRRLAGEVIFLARGTLCERAATNDFLDRPSTQEARAFLRGDLVV</sequence>
<organism evidence="7 8">
    <name type="scientific">Bradyrhizobium centrolobii</name>
    <dbReference type="NCBI Taxonomy" id="1505087"/>
    <lineage>
        <taxon>Bacteria</taxon>
        <taxon>Pseudomonadati</taxon>
        <taxon>Pseudomonadota</taxon>
        <taxon>Alphaproteobacteria</taxon>
        <taxon>Hyphomicrobiales</taxon>
        <taxon>Nitrobacteraceae</taxon>
        <taxon>Bradyrhizobium</taxon>
    </lineage>
</organism>
<dbReference type="PROSITE" id="PS50893">
    <property type="entry name" value="ABC_TRANSPORTER_2"/>
    <property type="match status" value="1"/>
</dbReference>
<evidence type="ECO:0000256" key="4">
    <source>
        <dbReference type="ARBA" id="ARBA00022840"/>
    </source>
</evidence>
<comment type="similarity">
    <text evidence="1">Belongs to the ABC transporter superfamily.</text>
</comment>
<dbReference type="EMBL" id="LUUB01000022">
    <property type="protein sequence ID" value="OAF15523.1"/>
    <property type="molecule type" value="Genomic_DNA"/>
</dbReference>
<dbReference type="InterPro" id="IPR015856">
    <property type="entry name" value="ABC_transpr_CbiO/EcfA_su"/>
</dbReference>
<dbReference type="GO" id="GO:0022857">
    <property type="term" value="F:transmembrane transporter activity"/>
    <property type="evidence" value="ECO:0007669"/>
    <property type="project" value="TreeGrafter"/>
</dbReference>
<comment type="caution">
    <text evidence="7">The sequence shown here is derived from an EMBL/GenBank/DDBJ whole genome shotgun (WGS) entry which is preliminary data.</text>
</comment>
<evidence type="ECO:0000256" key="5">
    <source>
        <dbReference type="ARBA" id="ARBA00024722"/>
    </source>
</evidence>
<dbReference type="SMART" id="SM00382">
    <property type="entry name" value="AAA"/>
    <property type="match status" value="1"/>
</dbReference>
<dbReference type="STRING" id="1505087.AYJ54_39850"/>
<dbReference type="InterPro" id="IPR027417">
    <property type="entry name" value="P-loop_NTPase"/>
</dbReference>
<dbReference type="GO" id="GO:0005886">
    <property type="term" value="C:plasma membrane"/>
    <property type="evidence" value="ECO:0007669"/>
    <property type="project" value="TreeGrafter"/>
</dbReference>
<dbReference type="PROSITE" id="PS00211">
    <property type="entry name" value="ABC_TRANSPORTER_1"/>
    <property type="match status" value="1"/>
</dbReference>
<dbReference type="InterPro" id="IPR015854">
    <property type="entry name" value="ABC_transpr_LolD-like"/>
</dbReference>
<keyword evidence="2" id="KW-0813">Transport</keyword>
<dbReference type="Proteomes" id="UP000076959">
    <property type="component" value="Unassembled WGS sequence"/>
</dbReference>
<dbReference type="InterPro" id="IPR003439">
    <property type="entry name" value="ABC_transporter-like_ATP-bd"/>
</dbReference>
<keyword evidence="3" id="KW-0547">Nucleotide-binding</keyword>
<dbReference type="InterPro" id="IPR003593">
    <property type="entry name" value="AAA+_ATPase"/>
</dbReference>
<evidence type="ECO:0000256" key="2">
    <source>
        <dbReference type="ARBA" id="ARBA00022448"/>
    </source>
</evidence>
<proteinExistence type="inferred from homology"/>
<dbReference type="Pfam" id="PF00005">
    <property type="entry name" value="ABC_tran"/>
    <property type="match status" value="1"/>
</dbReference>
<dbReference type="PANTHER" id="PTHR24220:SF684">
    <property type="entry name" value="FE(3+) IONS IMPORT ATP-BINDING PROTEIN FBPC"/>
    <property type="match status" value="1"/>
</dbReference>
<evidence type="ECO:0000256" key="3">
    <source>
        <dbReference type="ARBA" id="ARBA00022741"/>
    </source>
</evidence>
<comment type="function">
    <text evidence="5">Involved in beta-(1--&gt;2)glucan export. Transmembrane domains (TMD) form a pore in the inner membrane and the ATP-binding domain (NBD) is responsible for energy generation.</text>
</comment>
<evidence type="ECO:0000259" key="6">
    <source>
        <dbReference type="PROSITE" id="PS50893"/>
    </source>
</evidence>
<dbReference type="GO" id="GO:0016887">
    <property type="term" value="F:ATP hydrolysis activity"/>
    <property type="evidence" value="ECO:0007669"/>
    <property type="project" value="InterPro"/>
</dbReference>
<dbReference type="SUPFAM" id="SSF52540">
    <property type="entry name" value="P-loop containing nucleoside triphosphate hydrolases"/>
    <property type="match status" value="1"/>
</dbReference>
<keyword evidence="8" id="KW-1185">Reference proteome</keyword>
<evidence type="ECO:0000313" key="7">
    <source>
        <dbReference type="EMBL" id="OAF15523.1"/>
    </source>
</evidence>
<dbReference type="PANTHER" id="PTHR24220">
    <property type="entry name" value="IMPORT ATP-BINDING PROTEIN"/>
    <property type="match status" value="1"/>
</dbReference>
<keyword evidence="4 7" id="KW-0067">ATP-binding</keyword>
<dbReference type="InterPro" id="IPR017871">
    <property type="entry name" value="ABC_transporter-like_CS"/>
</dbReference>
<dbReference type="CDD" id="cd03225">
    <property type="entry name" value="ABC_cobalt_CbiO_domain1"/>
    <property type="match status" value="1"/>
</dbReference>
<evidence type="ECO:0000256" key="1">
    <source>
        <dbReference type="ARBA" id="ARBA00005417"/>
    </source>
</evidence>
<gene>
    <name evidence="7" type="ORF">AYJ54_39850</name>
</gene>
<dbReference type="AlphaFoldDB" id="A0A176Z6V7"/>
<reference evidence="7 8" key="1">
    <citation type="submission" date="2016-03" db="EMBL/GenBank/DDBJ databases">
        <title>Draft Genome Sequence of the Strain BR 10245 (Bradyrhizobium sp.) isolated from nodules of Centrolobium paraense.</title>
        <authorList>
            <person name="Simoes-Araujo J.L.Sr."/>
            <person name="Barauna A.C."/>
            <person name="Silva K."/>
            <person name="Zilli J.E."/>
        </authorList>
    </citation>
    <scope>NUCLEOTIDE SEQUENCE [LARGE SCALE GENOMIC DNA]</scope>
    <source>
        <strain evidence="7 8">BR 10245</strain>
    </source>
</reference>